<evidence type="ECO:0000256" key="2">
    <source>
        <dbReference type="SAM" id="SignalP"/>
    </source>
</evidence>
<keyword evidence="2" id="KW-0732">Signal</keyword>
<dbReference type="Gene3D" id="2.60.120.560">
    <property type="entry name" value="Exo-inulinase, domain 1"/>
    <property type="match status" value="1"/>
</dbReference>
<feature type="signal peptide" evidence="2">
    <location>
        <begin position="1"/>
        <end position="23"/>
    </location>
</feature>
<feature type="coiled-coil region" evidence="1">
    <location>
        <begin position="139"/>
        <end position="166"/>
    </location>
</feature>
<reference evidence="4 5" key="1">
    <citation type="submission" date="2019-02" db="EMBL/GenBank/DDBJ databases">
        <title>Deep-cultivation of Planctomycetes and their phenomic and genomic characterization uncovers novel biology.</title>
        <authorList>
            <person name="Wiegand S."/>
            <person name="Jogler M."/>
            <person name="Boedeker C."/>
            <person name="Pinto D."/>
            <person name="Vollmers J."/>
            <person name="Rivas-Marin E."/>
            <person name="Kohn T."/>
            <person name="Peeters S.H."/>
            <person name="Heuer A."/>
            <person name="Rast P."/>
            <person name="Oberbeckmann S."/>
            <person name="Bunk B."/>
            <person name="Jeske O."/>
            <person name="Meyerdierks A."/>
            <person name="Storesund J.E."/>
            <person name="Kallscheuer N."/>
            <person name="Luecker S."/>
            <person name="Lage O.M."/>
            <person name="Pohl T."/>
            <person name="Merkel B.J."/>
            <person name="Hornburger P."/>
            <person name="Mueller R.-W."/>
            <person name="Bruemmer F."/>
            <person name="Labrenz M."/>
            <person name="Spormann A.M."/>
            <person name="Op den Camp H."/>
            <person name="Overmann J."/>
            <person name="Amann R."/>
            <person name="Jetten M.S.M."/>
            <person name="Mascher T."/>
            <person name="Medema M.H."/>
            <person name="Devos D.P."/>
            <person name="Kaster A.-K."/>
            <person name="Ovreas L."/>
            <person name="Rohde M."/>
            <person name="Galperin M.Y."/>
            <person name="Jogler C."/>
        </authorList>
    </citation>
    <scope>NUCLEOTIDE SEQUENCE [LARGE SCALE GENOMIC DNA]</scope>
    <source>
        <strain evidence="4 5">K22_7</strain>
    </source>
</reference>
<dbReference type="Proteomes" id="UP000318538">
    <property type="component" value="Chromosome"/>
</dbReference>
<keyword evidence="5" id="KW-1185">Reference proteome</keyword>
<dbReference type="InterPro" id="IPR013320">
    <property type="entry name" value="ConA-like_dom_sf"/>
</dbReference>
<evidence type="ECO:0000256" key="1">
    <source>
        <dbReference type="SAM" id="Coils"/>
    </source>
</evidence>
<accession>A0A517N7U1</accession>
<protein>
    <recommendedName>
        <fullName evidence="3">3-keto-alpha-glucoside-1,2-lyase/3-keto-2-hydroxy-glucal hydratase domain-containing protein</fullName>
    </recommendedName>
</protein>
<dbReference type="GO" id="GO:0016787">
    <property type="term" value="F:hydrolase activity"/>
    <property type="evidence" value="ECO:0007669"/>
    <property type="project" value="InterPro"/>
</dbReference>
<name>A0A517N7U1_9BACT</name>
<evidence type="ECO:0000313" key="4">
    <source>
        <dbReference type="EMBL" id="QDT03213.1"/>
    </source>
</evidence>
<keyword evidence="1" id="KW-0175">Coiled coil</keyword>
<dbReference type="EMBL" id="CP036525">
    <property type="protein sequence ID" value="QDT03213.1"/>
    <property type="molecule type" value="Genomic_DNA"/>
</dbReference>
<feature type="chain" id="PRO_5022152417" description="3-keto-alpha-glucoside-1,2-lyase/3-keto-2-hydroxy-glucal hydratase domain-containing protein" evidence="2">
    <location>
        <begin position="24"/>
        <end position="243"/>
    </location>
</feature>
<evidence type="ECO:0000259" key="3">
    <source>
        <dbReference type="Pfam" id="PF06439"/>
    </source>
</evidence>
<dbReference type="SUPFAM" id="SSF49899">
    <property type="entry name" value="Concanavalin A-like lectins/glucanases"/>
    <property type="match status" value="1"/>
</dbReference>
<dbReference type="AlphaFoldDB" id="A0A517N7U1"/>
<evidence type="ECO:0000313" key="5">
    <source>
        <dbReference type="Proteomes" id="UP000318538"/>
    </source>
</evidence>
<proteinExistence type="predicted"/>
<sequence length="243" mass="26910" precursor="true">MLIYRFAMSVCCGMIIPFAGAHADAPEERVLFADDFQRQESEPHLEQVGNGWGTNSRARAKGNKQVDLADGAMHITRHAEADHGVSVTQDVAFRDATIQMRFKIGPKDDLGINIADMQEKSVHAGHLCMARIRTNQIEITDLKTGKMNLELRKRRLEKTSDDADAKLVAQKSKRTKVQLAADQWHDLAVTIAGDEMTVSIDGKKVDSFASPGIAHATKRRLRLAVGRDAWVDDVRITTPDPAK</sequence>
<gene>
    <name evidence="4" type="ORF">K227x_15950</name>
</gene>
<dbReference type="Pfam" id="PF06439">
    <property type="entry name" value="3keto-disac_hyd"/>
    <property type="match status" value="1"/>
</dbReference>
<organism evidence="4 5">
    <name type="scientific">Rubripirellula lacrimiformis</name>
    <dbReference type="NCBI Taxonomy" id="1930273"/>
    <lineage>
        <taxon>Bacteria</taxon>
        <taxon>Pseudomonadati</taxon>
        <taxon>Planctomycetota</taxon>
        <taxon>Planctomycetia</taxon>
        <taxon>Pirellulales</taxon>
        <taxon>Pirellulaceae</taxon>
        <taxon>Rubripirellula</taxon>
    </lineage>
</organism>
<dbReference type="RefSeq" id="WP_218933839.1">
    <property type="nucleotide sequence ID" value="NZ_CP036525.1"/>
</dbReference>
<dbReference type="KEGG" id="rlc:K227x_15950"/>
<dbReference type="InterPro" id="IPR010496">
    <property type="entry name" value="AL/BT2_dom"/>
</dbReference>
<feature type="domain" description="3-keto-alpha-glucoside-1,2-lyase/3-keto-2-hydroxy-glucal hydratase" evidence="3">
    <location>
        <begin position="50"/>
        <end position="236"/>
    </location>
</feature>